<feature type="transmembrane region" description="Helical" evidence="1">
    <location>
        <begin position="20"/>
        <end position="38"/>
    </location>
</feature>
<protein>
    <submittedName>
        <fullName evidence="2">Uncharacterized protein</fullName>
    </submittedName>
</protein>
<gene>
    <name evidence="2" type="ORF">BpHYR1_011115</name>
</gene>
<name>A0A3M7QBL7_BRAPC</name>
<comment type="caution">
    <text evidence="2">The sequence shown here is derived from an EMBL/GenBank/DDBJ whole genome shotgun (WGS) entry which is preliminary data.</text>
</comment>
<evidence type="ECO:0000256" key="1">
    <source>
        <dbReference type="SAM" id="Phobius"/>
    </source>
</evidence>
<evidence type="ECO:0000313" key="2">
    <source>
        <dbReference type="EMBL" id="RNA08790.1"/>
    </source>
</evidence>
<keyword evidence="1" id="KW-0812">Transmembrane</keyword>
<proteinExistence type="predicted"/>
<dbReference type="Proteomes" id="UP000276133">
    <property type="component" value="Unassembled WGS sequence"/>
</dbReference>
<organism evidence="2 3">
    <name type="scientific">Brachionus plicatilis</name>
    <name type="common">Marine rotifer</name>
    <name type="synonym">Brachionus muelleri</name>
    <dbReference type="NCBI Taxonomy" id="10195"/>
    <lineage>
        <taxon>Eukaryota</taxon>
        <taxon>Metazoa</taxon>
        <taxon>Spiralia</taxon>
        <taxon>Gnathifera</taxon>
        <taxon>Rotifera</taxon>
        <taxon>Eurotatoria</taxon>
        <taxon>Monogononta</taxon>
        <taxon>Pseudotrocha</taxon>
        <taxon>Ploima</taxon>
        <taxon>Brachionidae</taxon>
        <taxon>Brachionus</taxon>
    </lineage>
</organism>
<accession>A0A3M7QBL7</accession>
<reference evidence="2 3" key="1">
    <citation type="journal article" date="2018" name="Sci. Rep.">
        <title>Genomic signatures of local adaptation to the degree of environmental predictability in rotifers.</title>
        <authorList>
            <person name="Franch-Gras L."/>
            <person name="Hahn C."/>
            <person name="Garcia-Roger E.M."/>
            <person name="Carmona M.J."/>
            <person name="Serra M."/>
            <person name="Gomez A."/>
        </authorList>
    </citation>
    <scope>NUCLEOTIDE SEQUENCE [LARGE SCALE GENOMIC DNA]</scope>
    <source>
        <strain evidence="2">HYR1</strain>
    </source>
</reference>
<keyword evidence="1" id="KW-0472">Membrane</keyword>
<keyword evidence="3" id="KW-1185">Reference proteome</keyword>
<dbReference type="EMBL" id="REGN01006631">
    <property type="protein sequence ID" value="RNA08790.1"/>
    <property type="molecule type" value="Genomic_DNA"/>
</dbReference>
<dbReference type="AlphaFoldDB" id="A0A3M7QBL7"/>
<sequence length="61" mass="7412">MTHTLQIILKVRLDFKLSLFTSFIFKCVKIHLFIWFMYRAKSQKIFISKIRTKKVSFILKS</sequence>
<keyword evidence="1" id="KW-1133">Transmembrane helix</keyword>
<evidence type="ECO:0000313" key="3">
    <source>
        <dbReference type="Proteomes" id="UP000276133"/>
    </source>
</evidence>